<reference evidence="2 3" key="1">
    <citation type="journal article" date="2024" name="BMC Genomics">
        <title>Genome assembly of redclaw crayfish (Cherax quadricarinatus) provides insights into its immune adaptation and hypoxia tolerance.</title>
        <authorList>
            <person name="Liu Z."/>
            <person name="Zheng J."/>
            <person name="Li H."/>
            <person name="Fang K."/>
            <person name="Wang S."/>
            <person name="He J."/>
            <person name="Zhou D."/>
            <person name="Weng S."/>
            <person name="Chi M."/>
            <person name="Gu Z."/>
            <person name="He J."/>
            <person name="Li F."/>
            <person name="Wang M."/>
        </authorList>
    </citation>
    <scope>NUCLEOTIDE SEQUENCE [LARGE SCALE GENOMIC DNA]</scope>
    <source>
        <strain evidence="2">ZL_2023a</strain>
    </source>
</reference>
<gene>
    <name evidence="2" type="ORF">OTU49_007356</name>
</gene>
<dbReference type="Proteomes" id="UP001445076">
    <property type="component" value="Unassembled WGS sequence"/>
</dbReference>
<organism evidence="2 3">
    <name type="scientific">Cherax quadricarinatus</name>
    <name type="common">Australian red claw crayfish</name>
    <dbReference type="NCBI Taxonomy" id="27406"/>
    <lineage>
        <taxon>Eukaryota</taxon>
        <taxon>Metazoa</taxon>
        <taxon>Ecdysozoa</taxon>
        <taxon>Arthropoda</taxon>
        <taxon>Crustacea</taxon>
        <taxon>Multicrustacea</taxon>
        <taxon>Malacostraca</taxon>
        <taxon>Eumalacostraca</taxon>
        <taxon>Eucarida</taxon>
        <taxon>Decapoda</taxon>
        <taxon>Pleocyemata</taxon>
        <taxon>Astacidea</taxon>
        <taxon>Parastacoidea</taxon>
        <taxon>Parastacidae</taxon>
        <taxon>Cherax</taxon>
    </lineage>
</organism>
<evidence type="ECO:0000256" key="1">
    <source>
        <dbReference type="SAM" id="MobiDB-lite"/>
    </source>
</evidence>
<dbReference type="AlphaFoldDB" id="A0AAW0WX17"/>
<accession>A0AAW0WX17</accession>
<evidence type="ECO:0000313" key="2">
    <source>
        <dbReference type="EMBL" id="KAK8731956.1"/>
    </source>
</evidence>
<proteinExistence type="predicted"/>
<keyword evidence="3" id="KW-1185">Reference proteome</keyword>
<evidence type="ECO:0000313" key="3">
    <source>
        <dbReference type="Proteomes" id="UP001445076"/>
    </source>
</evidence>
<feature type="region of interest" description="Disordered" evidence="1">
    <location>
        <begin position="91"/>
        <end position="138"/>
    </location>
</feature>
<name>A0AAW0WX17_CHEQU</name>
<dbReference type="EMBL" id="JARKIK010000059">
    <property type="protein sequence ID" value="KAK8731956.1"/>
    <property type="molecule type" value="Genomic_DNA"/>
</dbReference>
<protein>
    <submittedName>
        <fullName evidence="2">Uncharacterized protein</fullName>
    </submittedName>
</protein>
<comment type="caution">
    <text evidence="2">The sequence shown here is derived from an EMBL/GenBank/DDBJ whole genome shotgun (WGS) entry which is preliminary data.</text>
</comment>
<feature type="compositionally biased region" description="Low complexity" evidence="1">
    <location>
        <begin position="91"/>
        <end position="114"/>
    </location>
</feature>
<sequence>MTARTYDQLSNQSECMQGVWKKCLKCFVNNFEGFDKDKHVCFINKKIVELANMLNLDVEVEDTEKLVEYVEGELTNEDLIELEATPWTPTSLSISLPSSSLPRPSTTPDNPADNSNDDAPHLSTNLPNDLVIGTELGR</sequence>